<dbReference type="EMBL" id="CM042033">
    <property type="protein sequence ID" value="KAI3773784.1"/>
    <property type="molecule type" value="Genomic_DNA"/>
</dbReference>
<organism evidence="1 2">
    <name type="scientific">Smallanthus sonchifolius</name>
    <dbReference type="NCBI Taxonomy" id="185202"/>
    <lineage>
        <taxon>Eukaryota</taxon>
        <taxon>Viridiplantae</taxon>
        <taxon>Streptophyta</taxon>
        <taxon>Embryophyta</taxon>
        <taxon>Tracheophyta</taxon>
        <taxon>Spermatophyta</taxon>
        <taxon>Magnoliopsida</taxon>
        <taxon>eudicotyledons</taxon>
        <taxon>Gunneridae</taxon>
        <taxon>Pentapetalae</taxon>
        <taxon>asterids</taxon>
        <taxon>campanulids</taxon>
        <taxon>Asterales</taxon>
        <taxon>Asteraceae</taxon>
        <taxon>Asteroideae</taxon>
        <taxon>Heliantheae alliance</taxon>
        <taxon>Millerieae</taxon>
        <taxon>Smallanthus</taxon>
    </lineage>
</organism>
<dbReference type="Proteomes" id="UP001056120">
    <property type="component" value="Linkage Group LG16"/>
</dbReference>
<evidence type="ECO:0000313" key="2">
    <source>
        <dbReference type="Proteomes" id="UP001056120"/>
    </source>
</evidence>
<evidence type="ECO:0000313" key="1">
    <source>
        <dbReference type="EMBL" id="KAI3773784.1"/>
    </source>
</evidence>
<keyword evidence="2" id="KW-1185">Reference proteome</keyword>
<reference evidence="2" key="1">
    <citation type="journal article" date="2022" name="Mol. Ecol. Resour.">
        <title>The genomes of chicory, endive, great burdock and yacon provide insights into Asteraceae palaeo-polyploidization history and plant inulin production.</title>
        <authorList>
            <person name="Fan W."/>
            <person name="Wang S."/>
            <person name="Wang H."/>
            <person name="Wang A."/>
            <person name="Jiang F."/>
            <person name="Liu H."/>
            <person name="Zhao H."/>
            <person name="Xu D."/>
            <person name="Zhang Y."/>
        </authorList>
    </citation>
    <scope>NUCLEOTIDE SEQUENCE [LARGE SCALE GENOMIC DNA]</scope>
    <source>
        <strain evidence="2">cv. Yunnan</strain>
    </source>
</reference>
<comment type="caution">
    <text evidence="1">The sequence shown here is derived from an EMBL/GenBank/DDBJ whole genome shotgun (WGS) entry which is preliminary data.</text>
</comment>
<gene>
    <name evidence="1" type="ORF">L1987_48317</name>
</gene>
<name>A0ACB9FR02_9ASTR</name>
<protein>
    <submittedName>
        <fullName evidence="1">Uncharacterized protein</fullName>
    </submittedName>
</protein>
<proteinExistence type="predicted"/>
<sequence length="72" mass="8194">MSVSGAVAEGGEDVVRDGYEIHYQEPPDSYFSKFKRNWALYFGFLILIYMFMPRCDADNDFVDNSVRADGVA</sequence>
<accession>A0ACB9FR02</accession>
<reference evidence="1 2" key="2">
    <citation type="journal article" date="2022" name="Mol. Ecol. Resour.">
        <title>The genomes of chicory, endive, great burdock and yacon provide insights into Asteraceae paleo-polyploidization history and plant inulin production.</title>
        <authorList>
            <person name="Fan W."/>
            <person name="Wang S."/>
            <person name="Wang H."/>
            <person name="Wang A."/>
            <person name="Jiang F."/>
            <person name="Liu H."/>
            <person name="Zhao H."/>
            <person name="Xu D."/>
            <person name="Zhang Y."/>
        </authorList>
    </citation>
    <scope>NUCLEOTIDE SEQUENCE [LARGE SCALE GENOMIC DNA]</scope>
    <source>
        <strain evidence="2">cv. Yunnan</strain>
        <tissue evidence="1">Leaves</tissue>
    </source>
</reference>